<evidence type="ECO:0000313" key="1">
    <source>
        <dbReference type="EMBL" id="MFB9053598.1"/>
    </source>
</evidence>
<reference evidence="1 2" key="1">
    <citation type="submission" date="2024-09" db="EMBL/GenBank/DDBJ databases">
        <authorList>
            <person name="Sun Q."/>
            <person name="Mori K."/>
        </authorList>
    </citation>
    <scope>NUCLEOTIDE SEQUENCE [LARGE SCALE GENOMIC DNA]</scope>
    <source>
        <strain evidence="1 2">CECT 8286</strain>
    </source>
</reference>
<accession>A0ABV5F2C6</accession>
<dbReference type="RefSeq" id="WP_382382806.1">
    <property type="nucleotide sequence ID" value="NZ_JBHMEZ010000012.1"/>
</dbReference>
<dbReference type="Proteomes" id="UP001589605">
    <property type="component" value="Unassembled WGS sequence"/>
</dbReference>
<keyword evidence="2" id="KW-1185">Reference proteome</keyword>
<dbReference type="EMBL" id="JBHMEZ010000012">
    <property type="protein sequence ID" value="MFB9053598.1"/>
    <property type="molecule type" value="Genomic_DNA"/>
</dbReference>
<name>A0ABV5F2C6_9FLAO</name>
<gene>
    <name evidence="1" type="ORF">ACFFVB_10975</name>
</gene>
<protein>
    <recommendedName>
        <fullName evidence="3">Lipocalin-like domain-containing protein</fullName>
    </recommendedName>
</protein>
<comment type="caution">
    <text evidence="1">The sequence shown here is derived from an EMBL/GenBank/DDBJ whole genome shotgun (WGS) entry which is preliminary data.</text>
</comment>
<evidence type="ECO:0000313" key="2">
    <source>
        <dbReference type="Proteomes" id="UP001589605"/>
    </source>
</evidence>
<proteinExistence type="predicted"/>
<sequence>MSCQSDKKLKGNWIGDYAYSLEGNETRMIKPIRRILTLDNGLLIARGSKYDYGTDTEKGEYNLIWKTLELEGEYENYDIEFF</sequence>
<organism evidence="1 2">
    <name type="scientific">Formosa undariae</name>
    <dbReference type="NCBI Taxonomy" id="1325436"/>
    <lineage>
        <taxon>Bacteria</taxon>
        <taxon>Pseudomonadati</taxon>
        <taxon>Bacteroidota</taxon>
        <taxon>Flavobacteriia</taxon>
        <taxon>Flavobacteriales</taxon>
        <taxon>Flavobacteriaceae</taxon>
        <taxon>Formosa</taxon>
    </lineage>
</organism>
<evidence type="ECO:0008006" key="3">
    <source>
        <dbReference type="Google" id="ProtNLM"/>
    </source>
</evidence>